<organism evidence="2 3">
    <name type="scientific">Tenacibaculum adriaticum</name>
    <dbReference type="NCBI Taxonomy" id="413713"/>
    <lineage>
        <taxon>Bacteria</taxon>
        <taxon>Pseudomonadati</taxon>
        <taxon>Bacteroidota</taxon>
        <taxon>Flavobacteriia</taxon>
        <taxon>Flavobacteriales</taxon>
        <taxon>Flavobacteriaceae</taxon>
        <taxon>Tenacibaculum</taxon>
    </lineage>
</organism>
<feature type="transmembrane region" description="Helical" evidence="1">
    <location>
        <begin position="37"/>
        <end position="55"/>
    </location>
</feature>
<keyword evidence="3" id="KW-1185">Reference proteome</keyword>
<sequence>MLTNFFSKSKPITVLLIIALFLCYYFMAFLSGKIASINLWVLPLFLLMFSIAGFINSKNALTFDNSYAFLFLVFFIGMFPETLKINSTFYSNLTLLLFLRKVYSIQSSKNLFKKLFDGGLWLGITFLIEPFSIQFGILLYISIYLHQRFTYQTILIPLIGFFAPTFLYFTYCLWYDKLQDFELLFDWFTHYDLSLYNQFSYLLPIYFVCVFIMLSVFFKTPKALAIKNSFRKNWILLLLNFAIAFLLLILVKDRNGSEILYLFFPSALIIANGLELFERKWFIDVVPFSFIVCAFIVNFV</sequence>
<evidence type="ECO:0000313" key="2">
    <source>
        <dbReference type="EMBL" id="TYP99707.1"/>
    </source>
</evidence>
<dbReference type="EMBL" id="VNIA01000001">
    <property type="protein sequence ID" value="TYP99707.1"/>
    <property type="molecule type" value="Genomic_DNA"/>
</dbReference>
<proteinExistence type="predicted"/>
<name>A0A5S5DUW1_9FLAO</name>
<dbReference type="Proteomes" id="UP000323136">
    <property type="component" value="Unassembled WGS sequence"/>
</dbReference>
<feature type="transmembrane region" description="Helical" evidence="1">
    <location>
        <begin position="12"/>
        <end position="31"/>
    </location>
</feature>
<evidence type="ECO:0000313" key="3">
    <source>
        <dbReference type="Proteomes" id="UP000323136"/>
    </source>
</evidence>
<feature type="transmembrane region" description="Helical" evidence="1">
    <location>
        <begin position="234"/>
        <end position="251"/>
    </location>
</feature>
<dbReference type="InterPro" id="IPR045625">
    <property type="entry name" value="DUF6427"/>
</dbReference>
<protein>
    <submittedName>
        <fullName evidence="2">Uncharacterized protein</fullName>
    </submittedName>
</protein>
<feature type="transmembrane region" description="Helical" evidence="1">
    <location>
        <begin position="281"/>
        <end position="299"/>
    </location>
</feature>
<dbReference type="RefSeq" id="WP_170245866.1">
    <property type="nucleotide sequence ID" value="NZ_VNIA01000001.1"/>
</dbReference>
<keyword evidence="1" id="KW-0472">Membrane</keyword>
<dbReference type="AlphaFoldDB" id="A0A5S5DUW1"/>
<evidence type="ECO:0000256" key="1">
    <source>
        <dbReference type="SAM" id="Phobius"/>
    </source>
</evidence>
<keyword evidence="1" id="KW-1133">Transmembrane helix</keyword>
<gene>
    <name evidence="2" type="ORF">C7447_101311</name>
</gene>
<feature type="transmembrane region" description="Helical" evidence="1">
    <location>
        <begin position="67"/>
        <end position="85"/>
    </location>
</feature>
<feature type="transmembrane region" description="Helical" evidence="1">
    <location>
        <begin position="153"/>
        <end position="175"/>
    </location>
</feature>
<comment type="caution">
    <text evidence="2">The sequence shown here is derived from an EMBL/GenBank/DDBJ whole genome shotgun (WGS) entry which is preliminary data.</text>
</comment>
<keyword evidence="1" id="KW-0812">Transmembrane</keyword>
<reference evidence="2 3" key="1">
    <citation type="submission" date="2019-07" db="EMBL/GenBank/DDBJ databases">
        <title>Genomic Encyclopedia of Type Strains, Phase IV (KMG-IV): sequencing the most valuable type-strain genomes for metagenomic binning, comparative biology and taxonomic classification.</title>
        <authorList>
            <person name="Goeker M."/>
        </authorList>
    </citation>
    <scope>NUCLEOTIDE SEQUENCE [LARGE SCALE GENOMIC DNA]</scope>
    <source>
        <strain evidence="2 3">DSM 18961</strain>
    </source>
</reference>
<feature type="transmembrane region" description="Helical" evidence="1">
    <location>
        <begin position="195"/>
        <end position="218"/>
    </location>
</feature>
<feature type="transmembrane region" description="Helical" evidence="1">
    <location>
        <begin position="120"/>
        <end position="141"/>
    </location>
</feature>
<dbReference type="Pfam" id="PF19992">
    <property type="entry name" value="DUF6427"/>
    <property type="match status" value="1"/>
</dbReference>
<accession>A0A5S5DUW1</accession>